<evidence type="ECO:0000256" key="7">
    <source>
        <dbReference type="ARBA" id="ARBA00023288"/>
    </source>
</evidence>
<dbReference type="PROSITE" id="PS51257">
    <property type="entry name" value="PROKAR_LIPOPROTEIN"/>
    <property type="match status" value="1"/>
</dbReference>
<keyword evidence="9" id="KW-1185">Reference proteome</keyword>
<keyword evidence="6" id="KW-0564">Palmitate</keyword>
<reference evidence="8 9" key="1">
    <citation type="submission" date="2016-10" db="EMBL/GenBank/DDBJ databases">
        <authorList>
            <person name="de Groot N.N."/>
        </authorList>
    </citation>
    <scope>NUCLEOTIDE SEQUENCE [LARGE SCALE GENOMIC DNA]</scope>
    <source>
        <strain evidence="8 9">CGMCC 1.6848</strain>
    </source>
</reference>
<evidence type="ECO:0000256" key="2">
    <source>
        <dbReference type="ARBA" id="ARBA00017922"/>
    </source>
</evidence>
<gene>
    <name evidence="8" type="ORF">SAMN04487959_105163</name>
</gene>
<accession>A0A1I3AUM1</accession>
<proteinExistence type="inferred from homology"/>
<evidence type="ECO:0000256" key="6">
    <source>
        <dbReference type="ARBA" id="ARBA00023139"/>
    </source>
</evidence>
<dbReference type="Pfam" id="PF08085">
    <property type="entry name" value="Entericidin"/>
    <property type="match status" value="1"/>
</dbReference>
<evidence type="ECO:0000313" key="8">
    <source>
        <dbReference type="EMBL" id="SFH53808.1"/>
    </source>
</evidence>
<evidence type="ECO:0000256" key="1">
    <source>
        <dbReference type="ARBA" id="ARBA00010296"/>
    </source>
</evidence>
<keyword evidence="7" id="KW-0449">Lipoprotein</keyword>
<dbReference type="Proteomes" id="UP000199040">
    <property type="component" value="Unassembled WGS sequence"/>
</dbReference>
<dbReference type="RefSeq" id="WP_092845295.1">
    <property type="nucleotide sequence ID" value="NZ_FOPY01000005.1"/>
</dbReference>
<dbReference type="InterPro" id="IPR012556">
    <property type="entry name" value="Entericidin"/>
</dbReference>
<keyword evidence="4" id="KW-0732">Signal</keyword>
<dbReference type="STRING" id="442341.SAMN04487959_105163"/>
<sequence length="42" mass="4604">MKRIVWVSVLLALVVLTGCNTMQGFGRDVEKVGAEIEEAANR</sequence>
<evidence type="ECO:0000256" key="3">
    <source>
        <dbReference type="ARBA" id="ARBA00022475"/>
    </source>
</evidence>
<keyword evidence="3" id="KW-1003">Cell membrane</keyword>
<dbReference type="EMBL" id="FOPY01000005">
    <property type="protein sequence ID" value="SFH53808.1"/>
    <property type="molecule type" value="Genomic_DNA"/>
</dbReference>
<dbReference type="Pfam" id="PF08139">
    <property type="entry name" value="LPAM_1"/>
    <property type="match status" value="1"/>
</dbReference>
<evidence type="ECO:0000256" key="4">
    <source>
        <dbReference type="ARBA" id="ARBA00022729"/>
    </source>
</evidence>
<comment type="similarity">
    <text evidence="1">Belongs to the EcnA/EcnB lipoprotein family.</text>
</comment>
<dbReference type="GO" id="GO:0016020">
    <property type="term" value="C:membrane"/>
    <property type="evidence" value="ECO:0007669"/>
    <property type="project" value="InterPro"/>
</dbReference>
<dbReference type="InterPro" id="IPR012640">
    <property type="entry name" value="Membr_lipoprot_lipid_attach_CS"/>
</dbReference>
<dbReference type="GO" id="GO:0009636">
    <property type="term" value="P:response to toxic substance"/>
    <property type="evidence" value="ECO:0007669"/>
    <property type="project" value="InterPro"/>
</dbReference>
<name>A0A1I3AUM1_9GAMM</name>
<organism evidence="8 9">
    <name type="scientific">Modicisalibacter xianhensis</name>
    <dbReference type="NCBI Taxonomy" id="442341"/>
    <lineage>
        <taxon>Bacteria</taxon>
        <taxon>Pseudomonadati</taxon>
        <taxon>Pseudomonadota</taxon>
        <taxon>Gammaproteobacteria</taxon>
        <taxon>Oceanospirillales</taxon>
        <taxon>Halomonadaceae</taxon>
        <taxon>Modicisalibacter</taxon>
    </lineage>
</organism>
<evidence type="ECO:0000313" key="9">
    <source>
        <dbReference type="Proteomes" id="UP000199040"/>
    </source>
</evidence>
<protein>
    <recommendedName>
        <fullName evidence="2">Type IV secretion system putative lipoprotein virB7</fullName>
    </recommendedName>
</protein>
<keyword evidence="5" id="KW-0472">Membrane</keyword>
<dbReference type="AlphaFoldDB" id="A0A1I3AUM1"/>
<evidence type="ECO:0000256" key="5">
    <source>
        <dbReference type="ARBA" id="ARBA00023136"/>
    </source>
</evidence>